<reference evidence="3 4" key="1">
    <citation type="submission" date="2023-08" db="EMBL/GenBank/DDBJ databases">
        <authorList>
            <person name="Girao M."/>
            <person name="Carvalho M.F."/>
        </authorList>
    </citation>
    <scope>NUCLEOTIDE SEQUENCE [LARGE SCALE GENOMIC DNA]</scope>
    <source>
        <strain evidence="3 4">CT-R113</strain>
    </source>
</reference>
<gene>
    <name evidence="3" type="ORF">Q8791_09885</name>
</gene>
<evidence type="ECO:0000256" key="1">
    <source>
        <dbReference type="SAM" id="MobiDB-lite"/>
    </source>
</evidence>
<evidence type="ECO:0000313" key="4">
    <source>
        <dbReference type="Proteomes" id="UP001356095"/>
    </source>
</evidence>
<dbReference type="Proteomes" id="UP001356095">
    <property type="component" value="Unassembled WGS sequence"/>
</dbReference>
<proteinExistence type="predicted"/>
<protein>
    <submittedName>
        <fullName evidence="3">Transposase family protein</fullName>
    </submittedName>
</protein>
<feature type="region of interest" description="Disordered" evidence="1">
    <location>
        <begin position="73"/>
        <end position="92"/>
    </location>
</feature>
<dbReference type="EMBL" id="JAUZMY010000007">
    <property type="protein sequence ID" value="MEE2037529.1"/>
    <property type="molecule type" value="Genomic_DNA"/>
</dbReference>
<accession>A0ABU7K6P0</accession>
<keyword evidence="4" id="KW-1185">Reference proteome</keyword>
<comment type="caution">
    <text evidence="3">The sequence shown here is derived from an EMBL/GenBank/DDBJ whole genome shotgun (WGS) entry which is preliminary data.</text>
</comment>
<evidence type="ECO:0000313" key="3">
    <source>
        <dbReference type="EMBL" id="MEE2037529.1"/>
    </source>
</evidence>
<feature type="domain" description="H repeat-associated protein N-terminal" evidence="2">
    <location>
        <begin position="20"/>
        <end position="71"/>
    </location>
</feature>
<sequence length="92" mass="9745">MLAKLGPLDTKAITDLRPFLDAVPDNRSLRGRWYSLTSILLICACTTISGAKSIDELAERGQRTHESLLAAIGDGEGADDGSFSGEGVIPMP</sequence>
<organism evidence="3 4">
    <name type="scientific">Nocardiopsis codii</name>
    <dbReference type="NCBI Taxonomy" id="3065942"/>
    <lineage>
        <taxon>Bacteria</taxon>
        <taxon>Bacillati</taxon>
        <taxon>Actinomycetota</taxon>
        <taxon>Actinomycetes</taxon>
        <taxon>Streptosporangiales</taxon>
        <taxon>Nocardiopsidaceae</taxon>
        <taxon>Nocardiopsis</taxon>
    </lineage>
</organism>
<dbReference type="Pfam" id="PF13808">
    <property type="entry name" value="DDE_Tnp_1_assoc"/>
    <property type="match status" value="1"/>
</dbReference>
<dbReference type="InterPro" id="IPR032806">
    <property type="entry name" value="YbfD_N"/>
</dbReference>
<name>A0ABU7K6P0_9ACTN</name>
<dbReference type="RefSeq" id="WP_330091320.1">
    <property type="nucleotide sequence ID" value="NZ_JAUZMY010000007.1"/>
</dbReference>
<evidence type="ECO:0000259" key="2">
    <source>
        <dbReference type="Pfam" id="PF13808"/>
    </source>
</evidence>